<sequence length="888" mass="99160">MLLHPRANTADDTMADRMEIDSRPEPQSEPEPLFHRVQFTVIPSASLSKEFEDQIIKQVESHGGLHVPLNPDTGRIDELDLCSHIITSTTDFPEYPRALELLISVVRPSWVMSAIDKGKMPNPRQHSPDPNLFLSGVIITCAGIPEGDKEAIIGGVLAMGGQYSGPLSKFITHVVALTVEEEKCQVALKKNLKCKIVLPHWFDDCLKLGKKIDEAPYTLPDPAILEVSSPRGHMKIPTNDHIKGALTSTPSFGALENGTRILNVFKGKKIKFSKDLPLSSRLEVILHELVRNGGGDVVDDIDSVDAYVCQYREGEDYMTAAKADKYVGNMGWLFHIITFDAWTSPMRRLLHYPLPRGGVEGFAGTCISVSNYLGEARVYLENLVIACGGVFSKNMKQDNTHLICAHTEGEKYEAAKEWNINVVNHIWLEESYANCKLQSLTNPKYTYFPPHTNLGEVIGQTQINRDAIAAKYLAESSPKKLQHKSLPIKGKPQPDMASDGPEPKSSNQSEIQVPTTIRRTKSAAFHQTPAVSRFTSDKENQTPLSTGSRGAKQRAISKLHDAADDMARYQKEVKRKGGVEHGRERESKRSSLDPANDMDVDGEQKEPGRPSKRTRTTEPEVEDDNEDSTANDTVVQNTKKGRGGKFPPIEQRMVLTKYQKWVDKPTSEQGDKNTLRNLGVLITENPTEATILCAPGIVRTRKFVCALASAPRAVSTEWLDYAISHKELPGLDEYPLVDLSSEEKYELSLEKSLKRAKGNNKHLLRGYQIFCTEGVQGGFETYKDIIEANGGTCMMYKGRNMKLTKRSFDSKKGVDAEETIRPSQGGDDGNTLYMISGDKPSEKTQWPKFREMAAKADMTPKVVMADWILFVAMSQEVRWEEKWEWTKE</sequence>
<dbReference type="InterPro" id="IPR053036">
    <property type="entry name" value="CellCycle_DNARepair_Reg"/>
</dbReference>
<evidence type="ECO:0000259" key="2">
    <source>
        <dbReference type="PROSITE" id="PS50172"/>
    </source>
</evidence>
<dbReference type="Pfam" id="PF12738">
    <property type="entry name" value="PTCB-BRCT"/>
    <property type="match status" value="2"/>
</dbReference>
<feature type="compositionally biased region" description="Basic and acidic residues" evidence="1">
    <location>
        <begin position="573"/>
        <end position="591"/>
    </location>
</feature>
<dbReference type="Proteomes" id="UP000800041">
    <property type="component" value="Unassembled WGS sequence"/>
</dbReference>
<dbReference type="Gene3D" id="3.40.50.10190">
    <property type="entry name" value="BRCT domain"/>
    <property type="match status" value="5"/>
</dbReference>
<dbReference type="GO" id="GO:0005634">
    <property type="term" value="C:nucleus"/>
    <property type="evidence" value="ECO:0007669"/>
    <property type="project" value="TreeGrafter"/>
</dbReference>
<dbReference type="SMART" id="SM00292">
    <property type="entry name" value="BRCT"/>
    <property type="match status" value="5"/>
</dbReference>
<dbReference type="GO" id="GO:1990683">
    <property type="term" value="P:DNA double-strand break attachment to nuclear envelope"/>
    <property type="evidence" value="ECO:0007669"/>
    <property type="project" value="TreeGrafter"/>
</dbReference>
<dbReference type="InterPro" id="IPR036420">
    <property type="entry name" value="BRCT_dom_sf"/>
</dbReference>
<dbReference type="PANTHER" id="PTHR47667:SF1">
    <property type="entry name" value="REGULATOR OF TY1 TRANSPOSITION PROTEIN 107"/>
    <property type="match status" value="1"/>
</dbReference>
<feature type="domain" description="BRCT" evidence="2">
    <location>
        <begin position="129"/>
        <end position="219"/>
    </location>
</feature>
<dbReference type="OrthoDB" id="342264at2759"/>
<feature type="region of interest" description="Disordered" evidence="1">
    <location>
        <begin position="573"/>
        <end position="647"/>
    </location>
</feature>
<dbReference type="PANTHER" id="PTHR47667">
    <property type="entry name" value="REGULATOR OF TY1 TRANSPOSITION PROTEIN 107"/>
    <property type="match status" value="1"/>
</dbReference>
<feature type="compositionally biased region" description="Polar residues" evidence="1">
    <location>
        <begin position="504"/>
        <end position="517"/>
    </location>
</feature>
<feature type="region of interest" description="Disordered" evidence="1">
    <location>
        <begin position="1"/>
        <end position="30"/>
    </location>
</feature>
<evidence type="ECO:0000313" key="3">
    <source>
        <dbReference type="EMBL" id="KAF1989386.1"/>
    </source>
</evidence>
<feature type="domain" description="BRCT" evidence="2">
    <location>
        <begin position="29"/>
        <end position="128"/>
    </location>
</feature>
<reference evidence="3" key="1">
    <citation type="journal article" date="2020" name="Stud. Mycol.">
        <title>101 Dothideomycetes genomes: a test case for predicting lifestyles and emergence of pathogens.</title>
        <authorList>
            <person name="Haridas S."/>
            <person name="Albert R."/>
            <person name="Binder M."/>
            <person name="Bloem J."/>
            <person name="Labutti K."/>
            <person name="Salamov A."/>
            <person name="Andreopoulos B."/>
            <person name="Baker S."/>
            <person name="Barry K."/>
            <person name="Bills G."/>
            <person name="Bluhm B."/>
            <person name="Cannon C."/>
            <person name="Castanera R."/>
            <person name="Culley D."/>
            <person name="Daum C."/>
            <person name="Ezra D."/>
            <person name="Gonzalez J."/>
            <person name="Henrissat B."/>
            <person name="Kuo A."/>
            <person name="Liang C."/>
            <person name="Lipzen A."/>
            <person name="Lutzoni F."/>
            <person name="Magnuson J."/>
            <person name="Mondo S."/>
            <person name="Nolan M."/>
            <person name="Ohm R."/>
            <person name="Pangilinan J."/>
            <person name="Park H.-J."/>
            <person name="Ramirez L."/>
            <person name="Alfaro M."/>
            <person name="Sun H."/>
            <person name="Tritt A."/>
            <person name="Yoshinaga Y."/>
            <person name="Zwiers L.-H."/>
            <person name="Turgeon B."/>
            <person name="Goodwin S."/>
            <person name="Spatafora J."/>
            <person name="Crous P."/>
            <person name="Grigoriev I."/>
        </authorList>
    </citation>
    <scope>NUCLEOTIDE SEQUENCE</scope>
    <source>
        <strain evidence="3">CBS 113979</strain>
    </source>
</reference>
<dbReference type="Pfam" id="PF16770">
    <property type="entry name" value="RTT107_BRCT_5"/>
    <property type="match status" value="1"/>
</dbReference>
<dbReference type="SUPFAM" id="SSF52113">
    <property type="entry name" value="BRCT domain"/>
    <property type="match status" value="5"/>
</dbReference>
<organism evidence="3 4">
    <name type="scientific">Aulographum hederae CBS 113979</name>
    <dbReference type="NCBI Taxonomy" id="1176131"/>
    <lineage>
        <taxon>Eukaryota</taxon>
        <taxon>Fungi</taxon>
        <taxon>Dikarya</taxon>
        <taxon>Ascomycota</taxon>
        <taxon>Pezizomycotina</taxon>
        <taxon>Dothideomycetes</taxon>
        <taxon>Pleosporomycetidae</taxon>
        <taxon>Aulographales</taxon>
        <taxon>Aulographaceae</taxon>
    </lineage>
</organism>
<proteinExistence type="predicted"/>
<dbReference type="EMBL" id="ML977145">
    <property type="protein sequence ID" value="KAF1989386.1"/>
    <property type="molecule type" value="Genomic_DNA"/>
</dbReference>
<feature type="compositionally biased region" description="Acidic residues" evidence="1">
    <location>
        <begin position="619"/>
        <end position="629"/>
    </location>
</feature>
<feature type="domain" description="BRCT" evidence="2">
    <location>
        <begin position="362"/>
        <end position="432"/>
    </location>
</feature>
<dbReference type="CDD" id="cd18436">
    <property type="entry name" value="BRCT_BRC1_like_rpt2"/>
    <property type="match status" value="1"/>
</dbReference>
<name>A0A6G1H841_9PEZI</name>
<evidence type="ECO:0000256" key="1">
    <source>
        <dbReference type="SAM" id="MobiDB-lite"/>
    </source>
</evidence>
<dbReference type="CDD" id="cd17743">
    <property type="entry name" value="BRCT_BRC1_like_rpt5"/>
    <property type="match status" value="1"/>
</dbReference>
<gene>
    <name evidence="3" type="ORF">K402DRAFT_350247</name>
</gene>
<accession>A0A6G1H841</accession>
<dbReference type="GO" id="GO:0006302">
    <property type="term" value="P:double-strand break repair"/>
    <property type="evidence" value="ECO:0007669"/>
    <property type="project" value="TreeGrafter"/>
</dbReference>
<dbReference type="FunFam" id="3.40.50.10190:FF:000048">
    <property type="entry name" value="DNA repair protein Rtt107"/>
    <property type="match status" value="1"/>
</dbReference>
<dbReference type="InterPro" id="IPR001357">
    <property type="entry name" value="BRCT_dom"/>
</dbReference>
<protein>
    <recommendedName>
        <fullName evidence="2">BRCT domain-containing protein</fullName>
    </recommendedName>
</protein>
<feature type="non-terminal residue" evidence="3">
    <location>
        <position position="1"/>
    </location>
</feature>
<feature type="region of interest" description="Disordered" evidence="1">
    <location>
        <begin position="479"/>
        <end position="556"/>
    </location>
</feature>
<feature type="region of interest" description="Disordered" evidence="1">
    <location>
        <begin position="813"/>
        <end position="843"/>
    </location>
</feature>
<dbReference type="CDD" id="cd18438">
    <property type="entry name" value="BRCT_BRC1_like_rpt4"/>
    <property type="match status" value="1"/>
</dbReference>
<dbReference type="GO" id="GO:0035361">
    <property type="term" value="C:Cul8-RING ubiquitin ligase complex"/>
    <property type="evidence" value="ECO:0007669"/>
    <property type="project" value="TreeGrafter"/>
</dbReference>
<dbReference type="PROSITE" id="PS50172">
    <property type="entry name" value="BRCT"/>
    <property type="match status" value="3"/>
</dbReference>
<feature type="compositionally biased region" description="Basic and acidic residues" evidence="1">
    <location>
        <begin position="14"/>
        <end position="26"/>
    </location>
</feature>
<keyword evidence="4" id="KW-1185">Reference proteome</keyword>
<evidence type="ECO:0000313" key="4">
    <source>
        <dbReference type="Proteomes" id="UP000800041"/>
    </source>
</evidence>
<dbReference type="AlphaFoldDB" id="A0A6G1H841"/>